<dbReference type="InterPro" id="IPR036116">
    <property type="entry name" value="FN3_sf"/>
</dbReference>
<dbReference type="InterPro" id="IPR003961">
    <property type="entry name" value="FN3_dom"/>
</dbReference>
<gene>
    <name evidence="7" type="ORF">NP493_195g05022</name>
</gene>
<dbReference type="SMART" id="SM00060">
    <property type="entry name" value="FN3"/>
    <property type="match status" value="2"/>
</dbReference>
<reference evidence="7" key="1">
    <citation type="journal article" date="2023" name="Mol. Biol. Evol.">
        <title>Third-Generation Sequencing Reveals the Adaptive Role of the Epigenome in Three Deep-Sea Polychaetes.</title>
        <authorList>
            <person name="Perez M."/>
            <person name="Aroh O."/>
            <person name="Sun Y."/>
            <person name="Lan Y."/>
            <person name="Juniper S.K."/>
            <person name="Young C.R."/>
            <person name="Angers B."/>
            <person name="Qian P.Y."/>
        </authorList>
    </citation>
    <scope>NUCLEOTIDE SEQUENCE</scope>
    <source>
        <strain evidence="7">R07B-5</strain>
    </source>
</reference>
<dbReference type="SUPFAM" id="SSF49265">
    <property type="entry name" value="Fibronectin type III"/>
    <property type="match status" value="2"/>
</dbReference>
<keyword evidence="5" id="KW-0325">Glycoprotein</keyword>
<evidence type="ECO:0000259" key="6">
    <source>
        <dbReference type="PROSITE" id="PS50853"/>
    </source>
</evidence>
<evidence type="ECO:0000256" key="1">
    <source>
        <dbReference type="ARBA" id="ARBA00022729"/>
    </source>
</evidence>
<dbReference type="InterPro" id="IPR013783">
    <property type="entry name" value="Ig-like_fold"/>
</dbReference>
<dbReference type="GO" id="GO:0004896">
    <property type="term" value="F:cytokine receptor activity"/>
    <property type="evidence" value="ECO:0007669"/>
    <property type="project" value="TreeGrafter"/>
</dbReference>
<dbReference type="PROSITE" id="PS50853">
    <property type="entry name" value="FN3"/>
    <property type="match status" value="2"/>
</dbReference>
<feature type="domain" description="Fibronectin type-III" evidence="6">
    <location>
        <begin position="287"/>
        <end position="378"/>
    </location>
</feature>
<keyword evidence="4" id="KW-0675">Receptor</keyword>
<evidence type="ECO:0000256" key="2">
    <source>
        <dbReference type="ARBA" id="ARBA00022737"/>
    </source>
</evidence>
<evidence type="ECO:0000256" key="5">
    <source>
        <dbReference type="ARBA" id="ARBA00023180"/>
    </source>
</evidence>
<dbReference type="AlphaFoldDB" id="A0AAD9P1R9"/>
<dbReference type="CDD" id="cd00063">
    <property type="entry name" value="FN3"/>
    <property type="match status" value="2"/>
</dbReference>
<proteinExistence type="predicted"/>
<evidence type="ECO:0000313" key="7">
    <source>
        <dbReference type="EMBL" id="KAK2186586.1"/>
    </source>
</evidence>
<dbReference type="GO" id="GO:0043235">
    <property type="term" value="C:receptor complex"/>
    <property type="evidence" value="ECO:0007669"/>
    <property type="project" value="TreeGrafter"/>
</dbReference>
<comment type="caution">
    <text evidence="7">The sequence shown here is derived from an EMBL/GenBank/DDBJ whole genome shotgun (WGS) entry which is preliminary data.</text>
</comment>
<dbReference type="GO" id="GO:0009897">
    <property type="term" value="C:external side of plasma membrane"/>
    <property type="evidence" value="ECO:0007669"/>
    <property type="project" value="TreeGrafter"/>
</dbReference>
<name>A0AAD9P1R9_RIDPI</name>
<keyword evidence="1" id="KW-0732">Signal</keyword>
<dbReference type="Gene3D" id="2.60.40.10">
    <property type="entry name" value="Immunoglobulins"/>
    <property type="match status" value="3"/>
</dbReference>
<keyword evidence="3" id="KW-1015">Disulfide bond</keyword>
<dbReference type="Proteomes" id="UP001209878">
    <property type="component" value="Unassembled WGS sequence"/>
</dbReference>
<protein>
    <recommendedName>
        <fullName evidence="6">Fibronectin type-III domain-containing protein</fullName>
    </recommendedName>
</protein>
<organism evidence="7 8">
    <name type="scientific">Ridgeia piscesae</name>
    <name type="common">Tubeworm</name>
    <dbReference type="NCBI Taxonomy" id="27915"/>
    <lineage>
        <taxon>Eukaryota</taxon>
        <taxon>Metazoa</taxon>
        <taxon>Spiralia</taxon>
        <taxon>Lophotrochozoa</taxon>
        <taxon>Annelida</taxon>
        <taxon>Polychaeta</taxon>
        <taxon>Sedentaria</taxon>
        <taxon>Canalipalpata</taxon>
        <taxon>Sabellida</taxon>
        <taxon>Siboglinidae</taxon>
        <taxon>Ridgeia</taxon>
    </lineage>
</organism>
<evidence type="ECO:0000256" key="4">
    <source>
        <dbReference type="ARBA" id="ARBA00023170"/>
    </source>
</evidence>
<dbReference type="Pfam" id="PF00041">
    <property type="entry name" value="fn3"/>
    <property type="match status" value="2"/>
</dbReference>
<dbReference type="InterPro" id="IPR050379">
    <property type="entry name" value="Type-I_Cytokine_Rcpt"/>
</dbReference>
<keyword evidence="2" id="KW-0677">Repeat</keyword>
<dbReference type="PANTHER" id="PTHR23036:SF151">
    <property type="entry name" value="FIBRONECTIN TYPE-III DOMAIN-CONTAINING PROTEIN"/>
    <property type="match status" value="1"/>
</dbReference>
<dbReference type="GO" id="GO:0019955">
    <property type="term" value="F:cytokine binding"/>
    <property type="evidence" value="ECO:0007669"/>
    <property type="project" value="TreeGrafter"/>
</dbReference>
<evidence type="ECO:0000313" key="8">
    <source>
        <dbReference type="Proteomes" id="UP001209878"/>
    </source>
</evidence>
<keyword evidence="8" id="KW-1185">Reference proteome</keyword>
<accession>A0AAD9P1R9</accession>
<sequence length="436" mass="49122">MYFGRMSGVTVRIPARFQHVINPRILQLRHPRMKIENEGPYACYMNESSIGGNEATLLGIPAQVQVDYPPDPVTSVTCISDNFESMICSWCPAELPSKLTKWILEWRVGSASGDCSGYFNLNQCSCEFCGTPCPSGDTGRFMRYLTYQMNFTVEESELGSVRSSFRVRTMPKIVRPRKVQDLMAETTGSTSMRVAWRHPIHLHPSWFPLVYELSYKADWPDEDLVVMQVGNDTSVQLTGLWPATNYHLSVRCRPLSGQYWSNSTSVRIKTPEDAPSAPPNMLMGSFRTHSCRPERENCRSVTVFWQPIKPKYSSGVLQGYEVTCRRVHDGNFQEVNVDLLSLSETFTGLDVDQHYVIKVVGYNMVGRSPPAIINLPPSNHSELQSQATRGAPISTSAFNHENPVLKPFSCFTTHAILSIPHCFSSLSCVHMFHSMK</sequence>
<dbReference type="PANTHER" id="PTHR23036">
    <property type="entry name" value="CYTOKINE RECEPTOR"/>
    <property type="match status" value="1"/>
</dbReference>
<evidence type="ECO:0000256" key="3">
    <source>
        <dbReference type="ARBA" id="ARBA00023157"/>
    </source>
</evidence>
<feature type="domain" description="Fibronectin type-III" evidence="6">
    <location>
        <begin position="175"/>
        <end position="273"/>
    </location>
</feature>
<dbReference type="EMBL" id="JAODUO010000195">
    <property type="protein sequence ID" value="KAK2186586.1"/>
    <property type="molecule type" value="Genomic_DNA"/>
</dbReference>